<reference evidence="1 2" key="1">
    <citation type="submission" date="2011-09" db="EMBL/GenBank/DDBJ databases">
        <title>Complete sequence of plasmid of Thioflavicoccus mobilis 8321.</title>
        <authorList>
            <consortium name="US DOE Joint Genome Institute"/>
            <person name="Lucas S."/>
            <person name="Han J."/>
            <person name="Lapidus A."/>
            <person name="Cheng J.-F."/>
            <person name="Goodwin L."/>
            <person name="Pitluck S."/>
            <person name="Peters L."/>
            <person name="Ovchinnikova G."/>
            <person name="Lu M."/>
            <person name="Detter J.C."/>
            <person name="Han C."/>
            <person name="Tapia R."/>
            <person name="Land M."/>
            <person name="Hauser L."/>
            <person name="Kyrpides N."/>
            <person name="Ivanova N."/>
            <person name="Pagani I."/>
            <person name="Vogl K."/>
            <person name="Liu Z."/>
            <person name="Imhoff J."/>
            <person name="Thiel V."/>
            <person name="Frigaard N.-U."/>
            <person name="Bryant D."/>
            <person name="Woyke T."/>
        </authorList>
    </citation>
    <scope>NUCLEOTIDE SEQUENCE [LARGE SCALE GENOMIC DNA]</scope>
    <source>
        <strain evidence="1 2">8321</strain>
        <plasmid evidence="2">Plasmid pTHIMO01</plasmid>
    </source>
</reference>
<organism evidence="1 2">
    <name type="scientific">Thioflavicoccus mobilis 8321</name>
    <dbReference type="NCBI Taxonomy" id="765912"/>
    <lineage>
        <taxon>Bacteria</taxon>
        <taxon>Pseudomonadati</taxon>
        <taxon>Pseudomonadota</taxon>
        <taxon>Gammaproteobacteria</taxon>
        <taxon>Chromatiales</taxon>
        <taxon>Chromatiaceae</taxon>
        <taxon>Thioflavicoccus</taxon>
    </lineage>
</organism>
<dbReference type="Proteomes" id="UP000010816">
    <property type="component" value="Plasmid pTHIMO01"/>
</dbReference>
<keyword evidence="1" id="KW-0614">Plasmid</keyword>
<dbReference type="EMBL" id="CP003052">
    <property type="protein sequence ID" value="AGA92439.1"/>
    <property type="molecule type" value="Genomic_DNA"/>
</dbReference>
<dbReference type="KEGG" id="tmb:Thimo_3787"/>
<dbReference type="InterPro" id="IPR023137">
    <property type="entry name" value="BrxA_sf"/>
</dbReference>
<dbReference type="RefSeq" id="WP_015282555.1">
    <property type="nucleotide sequence ID" value="NC_019941.1"/>
</dbReference>
<evidence type="ECO:0000313" key="1">
    <source>
        <dbReference type="EMBL" id="AGA92439.1"/>
    </source>
</evidence>
<keyword evidence="2" id="KW-1185">Reference proteome</keyword>
<dbReference type="HOGENOM" id="CLU_091373_0_0_6"/>
<proteinExistence type="predicted"/>
<evidence type="ECO:0000313" key="2">
    <source>
        <dbReference type="Proteomes" id="UP000010816"/>
    </source>
</evidence>
<dbReference type="AlphaFoldDB" id="L0H4B2"/>
<geneLocation type="plasmid" evidence="1 2">
    <name>pTHIMO01</name>
</geneLocation>
<sequence length="265" mass="29767">MSQDAARPYSTELRKGRGAVAETLTLLGAWVPGMPSTELQALAVEQGIFGSSSAKRTQDLVSVVFARRYLADGGKPASYLKYLVERGADRAVLRQLMLVYTARRNPVLRDFISEVFWTAFAAGAAALRIGEAEDFLKRAAVDGRIARPWSEVMRKRIAGDLLSTLADFGLLEDLKRPTKPIRSYRLLPDTVLFLAHEIHFKRFSDNSILESPDWRLFGLAKEDVVQQLDKVSRAGHYILQYSGDLLRISWRYQTMEECLDAIAGR</sequence>
<dbReference type="Gene3D" id="1.10.3540.10">
    <property type="entry name" value="uncharacterized protein from magnetospirillum magneticum domain"/>
    <property type="match status" value="1"/>
</dbReference>
<accession>L0H4B2</accession>
<name>L0H4B2_9GAMM</name>
<protein>
    <submittedName>
        <fullName evidence="1">Putative inner membrane protein (DUF1819)</fullName>
    </submittedName>
</protein>
<gene>
    <name evidence="1" type="ORF">Thimo_3787</name>
</gene>
<dbReference type="OrthoDB" id="1093088at2"/>
<dbReference type="Pfam" id="PF08849">
    <property type="entry name" value="BrxA"/>
    <property type="match status" value="1"/>
</dbReference>
<dbReference type="InterPro" id="IPR014948">
    <property type="entry name" value="BrxA"/>
</dbReference>